<dbReference type="SMART" id="SM00220">
    <property type="entry name" value="S_TKc"/>
    <property type="match status" value="1"/>
</dbReference>
<keyword evidence="3 4" id="KW-0067">ATP-binding</keyword>
<evidence type="ECO:0000256" key="3">
    <source>
        <dbReference type="ARBA" id="ARBA00022840"/>
    </source>
</evidence>
<dbReference type="AlphaFoldDB" id="A0A8H3ETY8"/>
<gene>
    <name evidence="7" type="ORF">GOMPHAMPRED_007705</name>
</gene>
<evidence type="ECO:0000313" key="8">
    <source>
        <dbReference type="Proteomes" id="UP000664169"/>
    </source>
</evidence>
<dbReference type="EMBL" id="CAJPDQ010000007">
    <property type="protein sequence ID" value="CAF9912604.1"/>
    <property type="molecule type" value="Genomic_DNA"/>
</dbReference>
<evidence type="ECO:0000256" key="1">
    <source>
        <dbReference type="ARBA" id="ARBA00005575"/>
    </source>
</evidence>
<comment type="caution">
    <text evidence="7">The sequence shown here is derived from an EMBL/GenBank/DDBJ whole genome shotgun (WGS) entry which is preliminary data.</text>
</comment>
<dbReference type="Pfam" id="PF00498">
    <property type="entry name" value="FHA"/>
    <property type="match status" value="1"/>
</dbReference>
<keyword evidence="8" id="KW-1185">Reference proteome</keyword>
<evidence type="ECO:0000259" key="6">
    <source>
        <dbReference type="PROSITE" id="PS50011"/>
    </source>
</evidence>
<dbReference type="Pfam" id="PF00069">
    <property type="entry name" value="Pkinase"/>
    <property type="match status" value="1"/>
</dbReference>
<dbReference type="InterPro" id="IPR017441">
    <property type="entry name" value="Protein_kinase_ATP_BS"/>
</dbReference>
<evidence type="ECO:0000259" key="5">
    <source>
        <dbReference type="PROSITE" id="PS50006"/>
    </source>
</evidence>
<dbReference type="InterPro" id="IPR011009">
    <property type="entry name" value="Kinase-like_dom_sf"/>
</dbReference>
<proteinExistence type="inferred from homology"/>
<dbReference type="InterPro" id="IPR000719">
    <property type="entry name" value="Prot_kinase_dom"/>
</dbReference>
<accession>A0A8H3ETY8</accession>
<evidence type="ECO:0000256" key="2">
    <source>
        <dbReference type="ARBA" id="ARBA00022741"/>
    </source>
</evidence>
<dbReference type="SMART" id="SM00240">
    <property type="entry name" value="FHA"/>
    <property type="match status" value="1"/>
</dbReference>
<dbReference type="GO" id="GO:0005524">
    <property type="term" value="F:ATP binding"/>
    <property type="evidence" value="ECO:0007669"/>
    <property type="project" value="UniProtKB-UniRule"/>
</dbReference>
<dbReference type="SUPFAM" id="SSF56112">
    <property type="entry name" value="Protein kinase-like (PK-like)"/>
    <property type="match status" value="1"/>
</dbReference>
<feature type="domain" description="FHA" evidence="5">
    <location>
        <begin position="43"/>
        <end position="101"/>
    </location>
</feature>
<dbReference type="CDD" id="cd22670">
    <property type="entry name" value="FHA_MEK1-like"/>
    <property type="match status" value="1"/>
</dbReference>
<feature type="domain" description="Protein kinase" evidence="6">
    <location>
        <begin position="143"/>
        <end position="437"/>
    </location>
</feature>
<dbReference type="GO" id="GO:0004672">
    <property type="term" value="F:protein kinase activity"/>
    <property type="evidence" value="ECO:0007669"/>
    <property type="project" value="InterPro"/>
</dbReference>
<dbReference type="Proteomes" id="UP000664169">
    <property type="component" value="Unassembled WGS sequence"/>
</dbReference>
<dbReference type="PROSITE" id="PS00107">
    <property type="entry name" value="PROTEIN_KINASE_ATP"/>
    <property type="match status" value="1"/>
</dbReference>
<keyword evidence="2 4" id="KW-0547">Nucleotide-binding</keyword>
<sequence>MSANDAESETASLSIVGHLYQNSTSEGRVVYKYDRPLYMGSEILVGRDPDACNWHISDHTISRRHLQFYTISYGPDDLSIPPLVYATDLSRHGTFWNGNLIGRGHSVLLSDGDELRLGPRSMLMFKNQFKVEKEDKAFKDLYQMTSRKLGCGISGKVYMAFNHQSQRQVACKIGRVCSVAQISADAKKNGSDFTCDEEVITILRDFGTQAAEFVALEIEILRGLCHPNIVLLENAFRGRFRVYMFQELITGGDLFSYLKHKGGRLHEAEAGIMIIQILEAVKYLHGKGIVHRDIKPENILMTSREEGARVVLSNFGHAFYNANDCKMIKRVKSMAGTFGTLAPYEADSGPVGYTRSVDMWSIGVVATTILTDMMPFCPSADASLPDAKQYAVKIQRLEKWQPWLDLNNAPRDFVRKLLILEESARLTAEKALQHKWVTDTRYCEAYNRDEDSNQNKSTKLRFPPMAPHGYLPHKKIMARLGKSHSPPTQLDEVADQYQNRIEKEHYKLPKKQA</sequence>
<reference evidence="7" key="1">
    <citation type="submission" date="2021-03" db="EMBL/GenBank/DDBJ databases">
        <authorList>
            <person name="Tagirdzhanova G."/>
        </authorList>
    </citation>
    <scope>NUCLEOTIDE SEQUENCE</scope>
</reference>
<feature type="binding site" evidence="4">
    <location>
        <position position="172"/>
    </location>
    <ligand>
        <name>ATP</name>
        <dbReference type="ChEBI" id="CHEBI:30616"/>
    </ligand>
</feature>
<name>A0A8H3ETY8_9LECA</name>
<comment type="similarity">
    <text evidence="1">Belongs to the protein kinase superfamily. CAMK Ser/Thr protein kinase family. CHEK2 subfamily.</text>
</comment>
<dbReference type="InterPro" id="IPR008984">
    <property type="entry name" value="SMAD_FHA_dom_sf"/>
</dbReference>
<dbReference type="PROSITE" id="PS00108">
    <property type="entry name" value="PROTEIN_KINASE_ST"/>
    <property type="match status" value="1"/>
</dbReference>
<dbReference type="PANTHER" id="PTHR24347">
    <property type="entry name" value="SERINE/THREONINE-PROTEIN KINASE"/>
    <property type="match status" value="1"/>
</dbReference>
<dbReference type="Gene3D" id="1.10.510.10">
    <property type="entry name" value="Transferase(Phosphotransferase) domain 1"/>
    <property type="match status" value="1"/>
</dbReference>
<evidence type="ECO:0000313" key="7">
    <source>
        <dbReference type="EMBL" id="CAF9912604.1"/>
    </source>
</evidence>
<dbReference type="InterPro" id="IPR000253">
    <property type="entry name" value="FHA_dom"/>
</dbReference>
<dbReference type="Gene3D" id="2.60.200.20">
    <property type="match status" value="1"/>
</dbReference>
<evidence type="ECO:0000256" key="4">
    <source>
        <dbReference type="PROSITE-ProRule" id="PRU10141"/>
    </source>
</evidence>
<dbReference type="PROSITE" id="PS50011">
    <property type="entry name" value="PROTEIN_KINASE_DOM"/>
    <property type="match status" value="1"/>
</dbReference>
<dbReference type="InterPro" id="IPR008271">
    <property type="entry name" value="Ser/Thr_kinase_AS"/>
</dbReference>
<dbReference type="SUPFAM" id="SSF49879">
    <property type="entry name" value="SMAD/FHA domain"/>
    <property type="match status" value="1"/>
</dbReference>
<dbReference type="Gene3D" id="3.30.200.20">
    <property type="entry name" value="Phosphorylase Kinase, domain 1"/>
    <property type="match status" value="1"/>
</dbReference>
<protein>
    <submittedName>
        <fullName evidence="7">Uncharacterized protein</fullName>
    </submittedName>
</protein>
<organism evidence="7 8">
    <name type="scientific">Gomphillus americanus</name>
    <dbReference type="NCBI Taxonomy" id="1940652"/>
    <lineage>
        <taxon>Eukaryota</taxon>
        <taxon>Fungi</taxon>
        <taxon>Dikarya</taxon>
        <taxon>Ascomycota</taxon>
        <taxon>Pezizomycotina</taxon>
        <taxon>Lecanoromycetes</taxon>
        <taxon>OSLEUM clade</taxon>
        <taxon>Ostropomycetidae</taxon>
        <taxon>Ostropales</taxon>
        <taxon>Graphidaceae</taxon>
        <taxon>Gomphilloideae</taxon>
        <taxon>Gomphillus</taxon>
    </lineage>
</organism>
<dbReference type="OrthoDB" id="74764at2759"/>
<dbReference type="PROSITE" id="PS50006">
    <property type="entry name" value="FHA_DOMAIN"/>
    <property type="match status" value="1"/>
</dbReference>